<dbReference type="EMBL" id="JAUMKJ010000002">
    <property type="protein sequence ID" value="MDO3675804.1"/>
    <property type="molecule type" value="Genomic_DNA"/>
</dbReference>
<organism evidence="1 2">
    <name type="scientific">Paenibacillus ehimensis</name>
    <dbReference type="NCBI Taxonomy" id="79264"/>
    <lineage>
        <taxon>Bacteria</taxon>
        <taxon>Bacillati</taxon>
        <taxon>Bacillota</taxon>
        <taxon>Bacilli</taxon>
        <taxon>Bacillales</taxon>
        <taxon>Paenibacillaceae</taxon>
        <taxon>Paenibacillus</taxon>
    </lineage>
</organism>
<sequence length="63" mass="7199">MENQLQAITKELTDLHKRYAGISLSFAALERKLSAMEHRMNTLETEFARQVPFLPEETGTPAH</sequence>
<keyword evidence="2" id="KW-1185">Reference proteome</keyword>
<comment type="caution">
    <text evidence="1">The sequence shown here is derived from an EMBL/GenBank/DDBJ whole genome shotgun (WGS) entry which is preliminary data.</text>
</comment>
<dbReference type="RefSeq" id="WP_302877123.1">
    <property type="nucleotide sequence ID" value="NZ_JARLKN010000105.1"/>
</dbReference>
<accession>A0ABT8V323</accession>
<evidence type="ECO:0000313" key="2">
    <source>
        <dbReference type="Proteomes" id="UP001168883"/>
    </source>
</evidence>
<dbReference type="Proteomes" id="UP001168883">
    <property type="component" value="Unassembled WGS sequence"/>
</dbReference>
<protein>
    <submittedName>
        <fullName evidence="1">Uncharacterized protein</fullName>
    </submittedName>
</protein>
<name>A0ABT8V323_9BACL</name>
<proteinExistence type="predicted"/>
<reference evidence="1" key="1">
    <citation type="submission" date="2023-07" db="EMBL/GenBank/DDBJ databases">
        <authorList>
            <person name="Aktuganov G."/>
            <person name="Boyko T."/>
            <person name="Delegan Y."/>
            <person name="Galimzianova N."/>
            <person name="Gilvanova E."/>
            <person name="Korobov V."/>
            <person name="Kuzmina L."/>
            <person name="Melentiev A."/>
            <person name="Milman P."/>
            <person name="Ryabova A."/>
            <person name="Stupak E."/>
            <person name="Yasakov T."/>
            <person name="Zharikova N."/>
            <person name="Zhurenko E."/>
        </authorList>
    </citation>
    <scope>NUCLEOTIDE SEQUENCE</scope>
    <source>
        <strain evidence="1">IB-739</strain>
    </source>
</reference>
<evidence type="ECO:0000313" key="1">
    <source>
        <dbReference type="EMBL" id="MDO3675804.1"/>
    </source>
</evidence>
<gene>
    <name evidence="1" type="ORF">Q3C12_02235</name>
</gene>